<dbReference type="Proteomes" id="UP000078396">
    <property type="component" value="Unassembled WGS sequence"/>
</dbReference>
<dbReference type="STRING" id="912594.AWC12_13035"/>
<dbReference type="SUPFAM" id="SSF54427">
    <property type="entry name" value="NTF2-like"/>
    <property type="match status" value="1"/>
</dbReference>
<dbReference type="InterPro" id="IPR032710">
    <property type="entry name" value="NTF2-like_dom_sf"/>
</dbReference>
<reference evidence="2 3" key="1">
    <citation type="submission" date="2016-04" db="EMBL/GenBank/DDBJ databases">
        <title>Draft Genome Sequences of Staphylococcus capitis Strain H36, S. capitis Strain H65, S. cohnii Strain H62, S. hominis Strain H69, Mycobacterium iranicum Strain H39, Plantibacter sp. Strain H53, Pseudomonas oryzihabitans Strain H72, and Microbacterium sp. Strain H83, isolated from residential settings.</title>
        <authorList>
            <person name="Lymperopoulou D."/>
            <person name="Adams R.I."/>
            <person name="Lindow S."/>
            <person name="Coil D.A."/>
            <person name="Jospin G."/>
            <person name="Eisen J.A."/>
        </authorList>
    </citation>
    <scope>NUCLEOTIDE SEQUENCE [LARGE SCALE GENOMIC DNA]</scope>
    <source>
        <strain evidence="2 3">H39</strain>
    </source>
</reference>
<dbReference type="Pfam" id="PF12680">
    <property type="entry name" value="SnoaL_2"/>
    <property type="match status" value="1"/>
</dbReference>
<dbReference type="RefSeq" id="WP_064279950.1">
    <property type="nucleotide sequence ID" value="NZ_LWCS01000002.1"/>
</dbReference>
<dbReference type="AlphaFoldDB" id="A0A178M2R5"/>
<dbReference type="OrthoDB" id="7064268at2"/>
<gene>
    <name evidence="2" type="ORF">A4X20_02475</name>
</gene>
<feature type="domain" description="SnoaL-like" evidence="1">
    <location>
        <begin position="13"/>
        <end position="112"/>
    </location>
</feature>
<evidence type="ECO:0000259" key="1">
    <source>
        <dbReference type="Pfam" id="PF12680"/>
    </source>
</evidence>
<evidence type="ECO:0000313" key="2">
    <source>
        <dbReference type="EMBL" id="OAN41746.1"/>
    </source>
</evidence>
<organism evidence="2 3">
    <name type="scientific">Mycolicibacterium iranicum</name>
    <name type="common">Mycobacterium iranicum</name>
    <dbReference type="NCBI Taxonomy" id="912594"/>
    <lineage>
        <taxon>Bacteria</taxon>
        <taxon>Bacillati</taxon>
        <taxon>Actinomycetota</taxon>
        <taxon>Actinomycetes</taxon>
        <taxon>Mycobacteriales</taxon>
        <taxon>Mycobacteriaceae</taxon>
        <taxon>Mycolicibacterium</taxon>
    </lineage>
</organism>
<dbReference type="EMBL" id="LWCS01000002">
    <property type="protein sequence ID" value="OAN41746.1"/>
    <property type="molecule type" value="Genomic_DNA"/>
</dbReference>
<sequence>MSDPIDTLMFANLLDVFNERDSAKRRAAIARTYAEDVTWTDAEGVVSGRDALEAKCVQLQANLGDGQFTSAGPVHRLPGFGYLAWGLVDPTSGNTMMTGFDTALVRDGLITDLWTVLIPPA</sequence>
<dbReference type="Gene3D" id="3.10.450.50">
    <property type="match status" value="1"/>
</dbReference>
<name>A0A178M2R5_MYCIR</name>
<comment type="caution">
    <text evidence="2">The sequence shown here is derived from an EMBL/GenBank/DDBJ whole genome shotgun (WGS) entry which is preliminary data.</text>
</comment>
<protein>
    <recommendedName>
        <fullName evidence="1">SnoaL-like domain-containing protein</fullName>
    </recommendedName>
</protein>
<evidence type="ECO:0000313" key="3">
    <source>
        <dbReference type="Proteomes" id="UP000078396"/>
    </source>
</evidence>
<proteinExistence type="predicted"/>
<dbReference type="InterPro" id="IPR037401">
    <property type="entry name" value="SnoaL-like"/>
</dbReference>
<accession>A0A178M2R5</accession>